<reference evidence="2" key="1">
    <citation type="journal article" date="2014" name="Front. Microbiol.">
        <title>High frequency of phylogenetically diverse reductive dehalogenase-homologous genes in deep subseafloor sedimentary metagenomes.</title>
        <authorList>
            <person name="Kawai M."/>
            <person name="Futagami T."/>
            <person name="Toyoda A."/>
            <person name="Takaki Y."/>
            <person name="Nishi S."/>
            <person name="Hori S."/>
            <person name="Arai W."/>
            <person name="Tsubouchi T."/>
            <person name="Morono Y."/>
            <person name="Uchiyama I."/>
            <person name="Ito T."/>
            <person name="Fujiyama A."/>
            <person name="Inagaki F."/>
            <person name="Takami H."/>
        </authorList>
    </citation>
    <scope>NUCLEOTIDE SEQUENCE</scope>
    <source>
        <strain evidence="2">Expedition CK06-06</strain>
    </source>
</reference>
<evidence type="ECO:0000256" key="1">
    <source>
        <dbReference type="SAM" id="MobiDB-lite"/>
    </source>
</evidence>
<feature type="region of interest" description="Disordered" evidence="1">
    <location>
        <begin position="1"/>
        <end position="38"/>
    </location>
</feature>
<evidence type="ECO:0000313" key="2">
    <source>
        <dbReference type="EMBL" id="GAG46644.1"/>
    </source>
</evidence>
<dbReference type="AlphaFoldDB" id="X0XTT8"/>
<feature type="compositionally biased region" description="Basic and acidic residues" evidence="1">
    <location>
        <begin position="1"/>
        <end position="12"/>
    </location>
</feature>
<comment type="caution">
    <text evidence="2">The sequence shown here is derived from an EMBL/GenBank/DDBJ whole genome shotgun (WGS) entry which is preliminary data.</text>
</comment>
<name>X0XTT8_9ZZZZ</name>
<proteinExistence type="predicted"/>
<sequence>EADNKKTIEPCRGEYSPGSDNGLFGPLPSPYTEHQRYK</sequence>
<dbReference type="EMBL" id="BARS01058232">
    <property type="protein sequence ID" value="GAG46644.1"/>
    <property type="molecule type" value="Genomic_DNA"/>
</dbReference>
<gene>
    <name evidence="2" type="ORF">S01H1_85028</name>
</gene>
<accession>X0XTT8</accession>
<feature type="non-terminal residue" evidence="2">
    <location>
        <position position="1"/>
    </location>
</feature>
<protein>
    <submittedName>
        <fullName evidence="2">Uncharacterized protein</fullName>
    </submittedName>
</protein>
<organism evidence="2">
    <name type="scientific">marine sediment metagenome</name>
    <dbReference type="NCBI Taxonomy" id="412755"/>
    <lineage>
        <taxon>unclassified sequences</taxon>
        <taxon>metagenomes</taxon>
        <taxon>ecological metagenomes</taxon>
    </lineage>
</organism>